<dbReference type="GO" id="GO:0003677">
    <property type="term" value="F:DNA binding"/>
    <property type="evidence" value="ECO:0007669"/>
    <property type="project" value="UniProtKB-KW"/>
</dbReference>
<dbReference type="PANTHER" id="PTHR47999:SF24">
    <property type="entry name" value="TRANSCRIPTION FACTOR MYB90"/>
    <property type="match status" value="1"/>
</dbReference>
<dbReference type="AlphaFoldDB" id="A0A7I8KH99"/>
<keyword evidence="11" id="KW-1185">Reference proteome</keyword>
<feature type="domain" description="Myb-like" evidence="8">
    <location>
        <begin position="58"/>
        <end position="108"/>
    </location>
</feature>
<keyword evidence="2" id="KW-0677">Repeat</keyword>
<dbReference type="OrthoDB" id="785536at2759"/>
<dbReference type="InterPro" id="IPR015495">
    <property type="entry name" value="Myb_TF_plants"/>
</dbReference>
<keyword evidence="7" id="KW-0539">Nucleus</keyword>
<evidence type="ECO:0000313" key="11">
    <source>
        <dbReference type="Proteomes" id="UP000663760"/>
    </source>
</evidence>
<evidence type="ECO:0000256" key="2">
    <source>
        <dbReference type="ARBA" id="ARBA00022737"/>
    </source>
</evidence>
<dbReference type="InterPro" id="IPR009057">
    <property type="entry name" value="Homeodomain-like_sf"/>
</dbReference>
<dbReference type="GO" id="GO:0005634">
    <property type="term" value="C:nucleus"/>
    <property type="evidence" value="ECO:0007669"/>
    <property type="project" value="UniProtKB-SubCell"/>
</dbReference>
<keyword evidence="3" id="KW-0805">Transcription regulation</keyword>
<dbReference type="FunFam" id="1.10.10.60:FF:000218">
    <property type="entry name" value="Myb transcription factor"/>
    <property type="match status" value="1"/>
</dbReference>
<dbReference type="Proteomes" id="UP000663760">
    <property type="component" value="Chromosome 5"/>
</dbReference>
<gene>
    <name evidence="10" type="ORF">SI8410_05007714</name>
</gene>
<dbReference type="PANTHER" id="PTHR47999">
    <property type="entry name" value="TRANSCRIPTION FACTOR MYB8-RELATED-RELATED"/>
    <property type="match status" value="1"/>
</dbReference>
<protein>
    <submittedName>
        <fullName evidence="10">Uncharacterized protein</fullName>
    </submittedName>
</protein>
<evidence type="ECO:0000256" key="7">
    <source>
        <dbReference type="ARBA" id="ARBA00023242"/>
    </source>
</evidence>
<feature type="domain" description="Myb-like" evidence="8">
    <location>
        <begin position="5"/>
        <end position="57"/>
    </location>
</feature>
<dbReference type="InterPro" id="IPR001005">
    <property type="entry name" value="SANT/Myb"/>
</dbReference>
<evidence type="ECO:0000256" key="6">
    <source>
        <dbReference type="ARBA" id="ARBA00023163"/>
    </source>
</evidence>
<dbReference type="SMART" id="SM00717">
    <property type="entry name" value="SANT"/>
    <property type="match status" value="2"/>
</dbReference>
<comment type="subcellular location">
    <subcellularLocation>
        <location evidence="1">Nucleus</location>
    </subcellularLocation>
</comment>
<dbReference type="CDD" id="cd00167">
    <property type="entry name" value="SANT"/>
    <property type="match status" value="2"/>
</dbReference>
<evidence type="ECO:0000256" key="5">
    <source>
        <dbReference type="ARBA" id="ARBA00023159"/>
    </source>
</evidence>
<dbReference type="EMBL" id="LR746268">
    <property type="protein sequence ID" value="CAA7397051.1"/>
    <property type="molecule type" value="Genomic_DNA"/>
</dbReference>
<feature type="domain" description="HTH myb-type" evidence="9">
    <location>
        <begin position="62"/>
        <end position="112"/>
    </location>
</feature>
<reference evidence="10" key="1">
    <citation type="submission" date="2020-02" db="EMBL/GenBank/DDBJ databases">
        <authorList>
            <person name="Scholz U."/>
            <person name="Mascher M."/>
            <person name="Fiebig A."/>
        </authorList>
    </citation>
    <scope>NUCLEOTIDE SEQUENCE</scope>
</reference>
<dbReference type="PROSITE" id="PS50090">
    <property type="entry name" value="MYB_LIKE"/>
    <property type="match status" value="2"/>
</dbReference>
<evidence type="ECO:0000256" key="4">
    <source>
        <dbReference type="ARBA" id="ARBA00023125"/>
    </source>
</evidence>
<evidence type="ECO:0000259" key="8">
    <source>
        <dbReference type="PROSITE" id="PS50090"/>
    </source>
</evidence>
<feature type="domain" description="HTH myb-type" evidence="9">
    <location>
        <begin position="5"/>
        <end position="61"/>
    </location>
</feature>
<dbReference type="Gene3D" id="1.10.10.60">
    <property type="entry name" value="Homeodomain-like"/>
    <property type="match status" value="2"/>
</dbReference>
<accession>A0A7I8KH99</accession>
<name>A0A7I8KH99_SPIIN</name>
<dbReference type="SUPFAM" id="SSF46689">
    <property type="entry name" value="Homeodomain-like"/>
    <property type="match status" value="1"/>
</dbReference>
<proteinExistence type="predicted"/>
<dbReference type="PROSITE" id="PS51294">
    <property type="entry name" value="HTH_MYB"/>
    <property type="match status" value="2"/>
</dbReference>
<keyword evidence="4" id="KW-0238">DNA-binding</keyword>
<dbReference type="Pfam" id="PF00249">
    <property type="entry name" value="Myb_DNA-binding"/>
    <property type="match status" value="2"/>
</dbReference>
<keyword evidence="5" id="KW-0010">Activator</keyword>
<dbReference type="InterPro" id="IPR017930">
    <property type="entry name" value="Myb_dom"/>
</dbReference>
<organism evidence="10 11">
    <name type="scientific">Spirodela intermedia</name>
    <name type="common">Intermediate duckweed</name>
    <dbReference type="NCBI Taxonomy" id="51605"/>
    <lineage>
        <taxon>Eukaryota</taxon>
        <taxon>Viridiplantae</taxon>
        <taxon>Streptophyta</taxon>
        <taxon>Embryophyta</taxon>
        <taxon>Tracheophyta</taxon>
        <taxon>Spermatophyta</taxon>
        <taxon>Magnoliopsida</taxon>
        <taxon>Liliopsida</taxon>
        <taxon>Araceae</taxon>
        <taxon>Lemnoideae</taxon>
        <taxon>Spirodela</taxon>
    </lineage>
</organism>
<evidence type="ECO:0000313" key="10">
    <source>
        <dbReference type="EMBL" id="CAA7397051.1"/>
    </source>
</evidence>
<evidence type="ECO:0000256" key="1">
    <source>
        <dbReference type="ARBA" id="ARBA00004123"/>
    </source>
</evidence>
<evidence type="ECO:0000256" key="3">
    <source>
        <dbReference type="ARBA" id="ARBA00023015"/>
    </source>
</evidence>
<sequence length="276" mass="32059">MENQNAKVRKGAWTPEEDTLLQRCVLQYGEGQWHLIPERAGLRRCRKSCRLRWLNYLKPSIKRGEFQEDEVDLIIRLHRLLGNRWSLIAGRIPGRTANDIKNYWNSCLSKKGGAQGKVARKINLRNTVGMAVEKYNSCILEQARLSPRLAHFTEASGGCRHEIFRPRPRTLSEGTTCLPNIITCDEFLQGGHRFSSTDEKSDNQRDLAAWTRLLLEDDEKDQRQRQQEEREKKDVIPFPVEEELLHWPPQADENVEGGWWPLGWEDFLLDANLTSE</sequence>
<evidence type="ECO:0000259" key="9">
    <source>
        <dbReference type="PROSITE" id="PS51294"/>
    </source>
</evidence>
<keyword evidence="6" id="KW-0804">Transcription</keyword>